<dbReference type="Pfam" id="PF22782">
    <property type="entry name" value="SDE2"/>
    <property type="match status" value="1"/>
</dbReference>
<evidence type="ECO:0000256" key="6">
    <source>
        <dbReference type="ARBA" id="ARBA00023187"/>
    </source>
</evidence>
<keyword evidence="8" id="KW-0131">Cell cycle</keyword>
<dbReference type="InterPro" id="IPR051421">
    <property type="entry name" value="RNA_Proc_DNA_Dmg_Regulator"/>
</dbReference>
<dbReference type="InterPro" id="IPR053822">
    <property type="entry name" value="SDE2-like_dom"/>
</dbReference>
<evidence type="ECO:0000256" key="9">
    <source>
        <dbReference type="SAM" id="MobiDB-lite"/>
    </source>
</evidence>
<dbReference type="STRING" id="984486.A0A1E3QZH9"/>
<protein>
    <recommendedName>
        <fullName evidence="10">SDE2-like domain-containing protein</fullName>
    </recommendedName>
</protein>
<evidence type="ECO:0000256" key="8">
    <source>
        <dbReference type="ARBA" id="ARBA00023306"/>
    </source>
</evidence>
<keyword evidence="7" id="KW-0539">Nucleus</keyword>
<dbReference type="Proteomes" id="UP000094336">
    <property type="component" value="Unassembled WGS sequence"/>
</dbReference>
<proteinExistence type="inferred from homology"/>
<dbReference type="GO" id="GO:0008380">
    <property type="term" value="P:RNA splicing"/>
    <property type="evidence" value="ECO:0007669"/>
    <property type="project" value="UniProtKB-KW"/>
</dbReference>
<dbReference type="PANTHER" id="PTHR12786">
    <property type="entry name" value="SPLICING FACTOR SF3A-RELATED"/>
    <property type="match status" value="1"/>
</dbReference>
<dbReference type="GO" id="GO:0006397">
    <property type="term" value="P:mRNA processing"/>
    <property type="evidence" value="ECO:0007669"/>
    <property type="project" value="UniProtKB-KW"/>
</dbReference>
<gene>
    <name evidence="11" type="ORF">BABINDRAFT_159544</name>
</gene>
<evidence type="ECO:0000313" key="11">
    <source>
        <dbReference type="EMBL" id="ODQ83083.1"/>
    </source>
</evidence>
<keyword evidence="5" id="KW-0507">mRNA processing</keyword>
<comment type="similarity">
    <text evidence="3">Belongs to the SDE2 family.</text>
</comment>
<evidence type="ECO:0000256" key="3">
    <source>
        <dbReference type="ARBA" id="ARBA00008726"/>
    </source>
</evidence>
<feature type="compositionally biased region" description="Acidic residues" evidence="9">
    <location>
        <begin position="185"/>
        <end position="204"/>
    </location>
</feature>
<accession>A0A1E3QZH9</accession>
<dbReference type="AlphaFoldDB" id="A0A1E3QZH9"/>
<dbReference type="GO" id="GO:0005737">
    <property type="term" value="C:cytoplasm"/>
    <property type="evidence" value="ECO:0007669"/>
    <property type="project" value="UniProtKB-SubCell"/>
</dbReference>
<dbReference type="EMBL" id="KV454426">
    <property type="protein sequence ID" value="ODQ83083.1"/>
    <property type="molecule type" value="Genomic_DNA"/>
</dbReference>
<dbReference type="RefSeq" id="XP_018988411.1">
    <property type="nucleotide sequence ID" value="XM_019127726.1"/>
</dbReference>
<sequence length="227" mass="25625">MKYQIFIKTISGIENLSLSVLPHTPTLFVQQEVEKRLPAAVVPKSCVCTADGLPVTRFPSINEMMSDCDFINLHVRVKVCGGKGGFGALLRAQGKANLKTQSKDYYKTLDGRVMKTVKRAERLQKVIDALPELERTKLTDKKEKLKKVIESIENRGKADRFDDAKYLELIEASVNEIKVIIEADSETEDSDDWGSDWESSDQEEGCSKTQEPEKKAKPVFESFFQDM</sequence>
<keyword evidence="4" id="KW-0963">Cytoplasm</keyword>
<dbReference type="GO" id="GO:0005634">
    <property type="term" value="C:nucleus"/>
    <property type="evidence" value="ECO:0007669"/>
    <property type="project" value="UniProtKB-SubCell"/>
</dbReference>
<reference evidence="12" key="1">
    <citation type="submission" date="2016-05" db="EMBL/GenBank/DDBJ databases">
        <title>Comparative genomics of biotechnologically important yeasts.</title>
        <authorList>
            <consortium name="DOE Joint Genome Institute"/>
            <person name="Riley R."/>
            <person name="Haridas S."/>
            <person name="Wolfe K.H."/>
            <person name="Lopes M.R."/>
            <person name="Hittinger C.T."/>
            <person name="Goker M."/>
            <person name="Salamov A."/>
            <person name="Wisecaver J."/>
            <person name="Long T.M."/>
            <person name="Aerts A.L."/>
            <person name="Barry K."/>
            <person name="Choi C."/>
            <person name="Clum A."/>
            <person name="Coughlan A.Y."/>
            <person name="Deshpande S."/>
            <person name="Douglass A.P."/>
            <person name="Hanson S.J."/>
            <person name="Klenk H.-P."/>
            <person name="Labutti K."/>
            <person name="Lapidus A."/>
            <person name="Lindquist E."/>
            <person name="Lipzen A."/>
            <person name="Meier-Kolthoff J.P."/>
            <person name="Ohm R.A."/>
            <person name="Otillar R.P."/>
            <person name="Pangilinan J."/>
            <person name="Peng Y."/>
            <person name="Rokas A."/>
            <person name="Rosa C.A."/>
            <person name="Scheuner C."/>
            <person name="Sibirny A.A."/>
            <person name="Slot J.C."/>
            <person name="Stielow J.B."/>
            <person name="Sun H."/>
            <person name="Kurtzman C.P."/>
            <person name="Blackwell M."/>
            <person name="Grigoriev I.V."/>
            <person name="Jeffries T.W."/>
        </authorList>
    </citation>
    <scope>NUCLEOTIDE SEQUENCE [LARGE SCALE GENOMIC DNA]</scope>
    <source>
        <strain evidence="12">NRRL Y-12698</strain>
    </source>
</reference>
<organism evidence="11 12">
    <name type="scientific">Babjeviella inositovora NRRL Y-12698</name>
    <dbReference type="NCBI Taxonomy" id="984486"/>
    <lineage>
        <taxon>Eukaryota</taxon>
        <taxon>Fungi</taxon>
        <taxon>Dikarya</taxon>
        <taxon>Ascomycota</taxon>
        <taxon>Saccharomycotina</taxon>
        <taxon>Pichiomycetes</taxon>
        <taxon>Serinales incertae sedis</taxon>
        <taxon>Babjeviella</taxon>
    </lineage>
</organism>
<keyword evidence="6" id="KW-0508">mRNA splicing</keyword>
<feature type="domain" description="SDE2-like" evidence="10">
    <location>
        <begin position="81"/>
        <end position="181"/>
    </location>
</feature>
<evidence type="ECO:0000256" key="7">
    <source>
        <dbReference type="ARBA" id="ARBA00023242"/>
    </source>
</evidence>
<dbReference type="OrthoDB" id="547031at2759"/>
<evidence type="ECO:0000256" key="1">
    <source>
        <dbReference type="ARBA" id="ARBA00004123"/>
    </source>
</evidence>
<dbReference type="GeneID" id="30145579"/>
<evidence type="ECO:0000256" key="5">
    <source>
        <dbReference type="ARBA" id="ARBA00022664"/>
    </source>
</evidence>
<feature type="region of interest" description="Disordered" evidence="9">
    <location>
        <begin position="185"/>
        <end position="227"/>
    </location>
</feature>
<comment type="subcellular location">
    <subcellularLocation>
        <location evidence="2">Cytoplasm</location>
    </subcellularLocation>
    <subcellularLocation>
        <location evidence="1">Nucleus</location>
    </subcellularLocation>
</comment>
<keyword evidence="12" id="KW-1185">Reference proteome</keyword>
<evidence type="ECO:0000256" key="2">
    <source>
        <dbReference type="ARBA" id="ARBA00004496"/>
    </source>
</evidence>
<evidence type="ECO:0000313" key="12">
    <source>
        <dbReference type="Proteomes" id="UP000094336"/>
    </source>
</evidence>
<evidence type="ECO:0000256" key="4">
    <source>
        <dbReference type="ARBA" id="ARBA00022490"/>
    </source>
</evidence>
<name>A0A1E3QZH9_9ASCO</name>
<dbReference type="PANTHER" id="PTHR12786:SF1">
    <property type="entry name" value="SPLICING REGULATOR SDE2"/>
    <property type="match status" value="1"/>
</dbReference>
<evidence type="ECO:0000259" key="10">
    <source>
        <dbReference type="Pfam" id="PF22782"/>
    </source>
</evidence>